<protein>
    <submittedName>
        <fullName evidence="3">Uncharacterized protein</fullName>
    </submittedName>
</protein>
<reference evidence="3" key="1">
    <citation type="submission" date="2022-11" db="EMBL/GenBank/DDBJ databases">
        <title>Genome Resource of Sclerotinia nivalis Strain SnTB1, a Plant Pathogen Isolated from American Ginseng.</title>
        <authorList>
            <person name="Fan S."/>
        </authorList>
    </citation>
    <scope>NUCLEOTIDE SEQUENCE</scope>
    <source>
        <strain evidence="3">SnTB1</strain>
    </source>
</reference>
<name>A0A9X0ASR0_9HELO</name>
<evidence type="ECO:0000313" key="3">
    <source>
        <dbReference type="EMBL" id="KAJ8068270.1"/>
    </source>
</evidence>
<dbReference type="AlphaFoldDB" id="A0A9X0ASR0"/>
<keyword evidence="1" id="KW-1133">Transmembrane helix</keyword>
<sequence>MLVVRNCICTFFFLSHIYMLPKPVSSFQSILPQTLKLPNLIQSSTKTFNMSHSRLSKHCHVRVQTQQNRAFQTSRSLRPSHNQRRDISPHQLLAHQQSSIPSTMTKQLVVSAVTNHAPLPHAPSSSHQLLAPQKRPLEWGSHLKNSFGGHGSICAENPTRRISPRCAILFIGRNRDSLLLRGRLITFLRILWRMMIIFITVGRIRRKRLRSGWMGWRSWIWYDGISEWRILMMG</sequence>
<evidence type="ECO:0000313" key="4">
    <source>
        <dbReference type="Proteomes" id="UP001152300"/>
    </source>
</evidence>
<dbReference type="Proteomes" id="UP001152300">
    <property type="component" value="Unassembled WGS sequence"/>
</dbReference>
<feature type="chain" id="PRO_5040921230" evidence="2">
    <location>
        <begin position="27"/>
        <end position="234"/>
    </location>
</feature>
<feature type="transmembrane region" description="Helical" evidence="1">
    <location>
        <begin position="184"/>
        <end position="204"/>
    </location>
</feature>
<gene>
    <name evidence="3" type="ORF">OCU04_003837</name>
</gene>
<keyword evidence="4" id="KW-1185">Reference proteome</keyword>
<dbReference type="EMBL" id="JAPEIS010000003">
    <property type="protein sequence ID" value="KAJ8068270.1"/>
    <property type="molecule type" value="Genomic_DNA"/>
</dbReference>
<accession>A0A9X0ASR0</accession>
<comment type="caution">
    <text evidence="3">The sequence shown here is derived from an EMBL/GenBank/DDBJ whole genome shotgun (WGS) entry which is preliminary data.</text>
</comment>
<keyword evidence="2" id="KW-0732">Signal</keyword>
<proteinExistence type="predicted"/>
<evidence type="ECO:0000256" key="1">
    <source>
        <dbReference type="SAM" id="Phobius"/>
    </source>
</evidence>
<keyword evidence="1" id="KW-0472">Membrane</keyword>
<organism evidence="3 4">
    <name type="scientific">Sclerotinia nivalis</name>
    <dbReference type="NCBI Taxonomy" id="352851"/>
    <lineage>
        <taxon>Eukaryota</taxon>
        <taxon>Fungi</taxon>
        <taxon>Dikarya</taxon>
        <taxon>Ascomycota</taxon>
        <taxon>Pezizomycotina</taxon>
        <taxon>Leotiomycetes</taxon>
        <taxon>Helotiales</taxon>
        <taxon>Sclerotiniaceae</taxon>
        <taxon>Sclerotinia</taxon>
    </lineage>
</organism>
<dbReference type="OrthoDB" id="3560454at2759"/>
<keyword evidence="1" id="KW-0812">Transmembrane</keyword>
<feature type="signal peptide" evidence="2">
    <location>
        <begin position="1"/>
        <end position="26"/>
    </location>
</feature>
<evidence type="ECO:0000256" key="2">
    <source>
        <dbReference type="SAM" id="SignalP"/>
    </source>
</evidence>